<protein>
    <submittedName>
        <fullName evidence="1">Uncharacterized protein</fullName>
    </submittedName>
</protein>
<reference evidence="1" key="1">
    <citation type="submission" date="2009-07" db="EMBL/GenBank/DDBJ databases">
        <authorList>
            <person name="Weinstock G."/>
            <person name="Sodergren E."/>
            <person name="Clifton S."/>
            <person name="Fulton L."/>
            <person name="Fulton B."/>
            <person name="Courtney L."/>
            <person name="Fronick C."/>
            <person name="Harrison M."/>
            <person name="Strong C."/>
            <person name="Farmer C."/>
            <person name="Delahaunty K."/>
            <person name="Markovic C."/>
            <person name="Hall O."/>
            <person name="Minx P."/>
            <person name="Tomlinson C."/>
            <person name="Mitreva M."/>
            <person name="Nelson J."/>
            <person name="Hou S."/>
            <person name="Wollam A."/>
            <person name="Pepin K.H."/>
            <person name="Johnson M."/>
            <person name="Bhonagiri V."/>
            <person name="Nash W.E."/>
            <person name="Warren W."/>
            <person name="Chinwalla A."/>
            <person name="Mardis E.R."/>
            <person name="Wilson R.K."/>
        </authorList>
    </citation>
    <scope>NUCLEOTIDE SEQUENCE [LARGE SCALE GENOMIC DNA]</scope>
    <source>
        <strain evidence="1">DSM 14469</strain>
    </source>
</reference>
<keyword evidence="2" id="KW-1185">Reference proteome</keyword>
<proteinExistence type="predicted"/>
<dbReference type="Proteomes" id="UP000005561">
    <property type="component" value="Unassembled WGS sequence"/>
</dbReference>
<organism evidence="1 2">
    <name type="scientific">Marvinbryantia formatexigens DSM 14469</name>
    <dbReference type="NCBI Taxonomy" id="478749"/>
    <lineage>
        <taxon>Bacteria</taxon>
        <taxon>Bacillati</taxon>
        <taxon>Bacillota</taxon>
        <taxon>Clostridia</taxon>
        <taxon>Lachnospirales</taxon>
        <taxon>Lachnospiraceae</taxon>
        <taxon>Marvinbryantia</taxon>
    </lineage>
</organism>
<evidence type="ECO:0000313" key="2">
    <source>
        <dbReference type="Proteomes" id="UP000005561"/>
    </source>
</evidence>
<comment type="caution">
    <text evidence="1">The sequence shown here is derived from an EMBL/GenBank/DDBJ whole genome shotgun (WGS) entry which is preliminary data.</text>
</comment>
<dbReference type="AlphaFoldDB" id="C6LF85"/>
<dbReference type="EMBL" id="ACCL02000009">
    <property type="protein sequence ID" value="EET60825.1"/>
    <property type="molecule type" value="Genomic_DNA"/>
</dbReference>
<gene>
    <name evidence="1" type="ORF">BRYFOR_07288</name>
</gene>
<evidence type="ECO:0000313" key="1">
    <source>
        <dbReference type="EMBL" id="EET60825.1"/>
    </source>
</evidence>
<name>C6LF85_9FIRM</name>
<accession>C6LF85</accession>
<sequence>MPVSIIFSPFYEIGLAKIRWMRYDKYTTISLESKLIRKIKKGGFSNAD</sequence>